<dbReference type="PATRIC" id="fig|49547.3.peg.928"/>
<dbReference type="Pfam" id="PF04556">
    <property type="entry name" value="DpnII"/>
    <property type="match status" value="1"/>
</dbReference>
<protein>
    <recommendedName>
        <fullName evidence="1">Type-2 restriction enzyme</fullName>
        <ecNumber evidence="1">3.1.21.4</ecNumber>
    </recommendedName>
</protein>
<name>A0A162FGS0_9EURY</name>
<dbReference type="GO" id="GO:0009036">
    <property type="term" value="F:type II site-specific deoxyribonuclease activity"/>
    <property type="evidence" value="ECO:0007669"/>
    <property type="project" value="UniProtKB-UniRule"/>
</dbReference>
<keyword evidence="1" id="KW-0255">Endonuclease</keyword>
<dbReference type="EMBL" id="LWMV01000160">
    <property type="protein sequence ID" value="KZX12805.1"/>
    <property type="molecule type" value="Genomic_DNA"/>
</dbReference>
<comment type="similarity">
    <text evidence="1">Belongs to the DpnII type II restriction endonuclease family.</text>
</comment>
<dbReference type="OrthoDB" id="268803at2157"/>
<gene>
    <name evidence="3" type="primary">mboIR</name>
    <name evidence="3" type="ORF">MBCUR_08610</name>
</gene>
<evidence type="ECO:0000313" key="4">
    <source>
        <dbReference type="Proteomes" id="UP000077245"/>
    </source>
</evidence>
<sequence length="283" mass="32934">MVNYKKLGYGNIDEYNLDFLDTLLKTNRTYDFFVDWNKIFDKLEKNVVEINILNSLSKISPNNIEDKFREILTKYPECVPLLPLILAIRDKNIEVFDAEKKTSKNINFSIGRFEIDEVITFSKNTGLLNLFTEIDDLYSYLTGTEVGLDTNARKNRSGHIFEGIVKEFLEETIKSKPDYILKVEDSSISLGRVKRFDFVLYKDKKPKFLFECNFYNSTGSKPIETANAYIDLQHKIETTDMTFIWITDGIGWKKMFSTLKSASKSIEYVLNFNMLKNKIDSIL</sequence>
<evidence type="ECO:0000259" key="2">
    <source>
        <dbReference type="Pfam" id="PF04556"/>
    </source>
</evidence>
<dbReference type="InterPro" id="IPR021191">
    <property type="entry name" value="Restrct_endonuc_II_DpnII"/>
</dbReference>
<dbReference type="AlphaFoldDB" id="A0A162FGS0"/>
<reference evidence="3 4" key="1">
    <citation type="submission" date="2016-04" db="EMBL/GenBank/DDBJ databases">
        <title>Genome sequence of Methanobrevibacter curvatus DSM 11111.</title>
        <authorList>
            <person name="Poehlein A."/>
            <person name="Seedorf H."/>
            <person name="Daniel R."/>
        </authorList>
    </citation>
    <scope>NUCLEOTIDE SEQUENCE [LARGE SCALE GENOMIC DNA]</scope>
    <source>
        <strain evidence="3 4">DSM 11111</strain>
    </source>
</reference>
<keyword evidence="1" id="KW-0540">Nuclease</keyword>
<dbReference type="Proteomes" id="UP000077245">
    <property type="component" value="Unassembled WGS sequence"/>
</dbReference>
<evidence type="ECO:0000313" key="3">
    <source>
        <dbReference type="EMBL" id="KZX12805.1"/>
    </source>
</evidence>
<dbReference type="EC" id="3.1.21.4" evidence="1"/>
<evidence type="ECO:0000256" key="1">
    <source>
        <dbReference type="PIRNR" id="PIRNR016080"/>
    </source>
</evidence>
<accession>A0A162FGS0</accession>
<feature type="domain" description="Restriction endonuclease type II DpnII-like" evidence="2">
    <location>
        <begin position="18"/>
        <end position="279"/>
    </location>
</feature>
<keyword evidence="4" id="KW-1185">Reference proteome</keyword>
<organism evidence="3 4">
    <name type="scientific">Methanobrevibacter curvatus</name>
    <dbReference type="NCBI Taxonomy" id="49547"/>
    <lineage>
        <taxon>Archaea</taxon>
        <taxon>Methanobacteriati</taxon>
        <taxon>Methanobacteriota</taxon>
        <taxon>Methanomada group</taxon>
        <taxon>Methanobacteria</taxon>
        <taxon>Methanobacteriales</taxon>
        <taxon>Methanobacteriaceae</taxon>
        <taxon>Methanobrevibacter</taxon>
    </lineage>
</organism>
<dbReference type="InterPro" id="IPR007637">
    <property type="entry name" value="Restrct_endonuc_II_DpnII-like"/>
</dbReference>
<keyword evidence="1 3" id="KW-0378">Hydrolase</keyword>
<proteinExistence type="inferred from homology"/>
<dbReference type="GO" id="GO:0003677">
    <property type="term" value="F:DNA binding"/>
    <property type="evidence" value="ECO:0007669"/>
    <property type="project" value="UniProtKB-UniRule"/>
</dbReference>
<comment type="catalytic activity">
    <reaction evidence="1">
        <text>Endonucleolytic cleavage of DNA to give specific double-stranded fragments with terminal 5'-phosphates.</text>
        <dbReference type="EC" id="3.1.21.4"/>
    </reaction>
</comment>
<dbReference type="GO" id="GO:0009307">
    <property type="term" value="P:DNA restriction-modification system"/>
    <property type="evidence" value="ECO:0007669"/>
    <property type="project" value="UniProtKB-UniRule"/>
</dbReference>
<comment type="function">
    <text evidence="1">A P subtype restriction enzyme that recognizes the double-stranded unmethylated sequence 5'-GATC-3'.</text>
</comment>
<keyword evidence="1" id="KW-0680">Restriction system</keyword>
<dbReference type="PIRSF" id="PIRSF016080">
    <property type="entry name" value="Restrict_endonuc_II_DpmII"/>
    <property type="match status" value="1"/>
</dbReference>
<dbReference type="RefSeq" id="WP_084269486.1">
    <property type="nucleotide sequence ID" value="NZ_LWMV01000160.1"/>
</dbReference>
<dbReference type="STRING" id="49547.MBCUR_08610"/>
<comment type="caution">
    <text evidence="3">The sequence shown here is derived from an EMBL/GenBank/DDBJ whole genome shotgun (WGS) entry which is preliminary data.</text>
</comment>